<dbReference type="InterPro" id="IPR036779">
    <property type="entry name" value="LysM_dom_sf"/>
</dbReference>
<evidence type="ECO:0000256" key="2">
    <source>
        <dbReference type="SAM" id="MobiDB-lite"/>
    </source>
</evidence>
<reference evidence="5" key="1">
    <citation type="submission" date="2020-04" db="EMBL/GenBank/DDBJ databases">
        <authorList>
            <person name="Neveu A P."/>
        </authorList>
    </citation>
    <scope>NUCLEOTIDE SEQUENCE</scope>
    <source>
        <tissue evidence="5">Whole embryo</tissue>
    </source>
</reference>
<dbReference type="InterPro" id="IPR018392">
    <property type="entry name" value="LysM"/>
</dbReference>
<feature type="transmembrane region" description="Helical" evidence="3">
    <location>
        <begin position="293"/>
        <end position="316"/>
    </location>
</feature>
<feature type="compositionally biased region" description="Basic and acidic residues" evidence="2">
    <location>
        <begin position="171"/>
        <end position="183"/>
    </location>
</feature>
<feature type="coiled-coil region" evidence="1">
    <location>
        <begin position="233"/>
        <end position="260"/>
    </location>
</feature>
<evidence type="ECO:0000256" key="3">
    <source>
        <dbReference type="SAM" id="Phobius"/>
    </source>
</evidence>
<dbReference type="InterPro" id="IPR045030">
    <property type="entry name" value="LYSM1-4"/>
</dbReference>
<dbReference type="CDD" id="cd00118">
    <property type="entry name" value="LysM"/>
    <property type="match status" value="1"/>
</dbReference>
<organism evidence="5">
    <name type="scientific">Phallusia mammillata</name>
    <dbReference type="NCBI Taxonomy" id="59560"/>
    <lineage>
        <taxon>Eukaryota</taxon>
        <taxon>Metazoa</taxon>
        <taxon>Chordata</taxon>
        <taxon>Tunicata</taxon>
        <taxon>Ascidiacea</taxon>
        <taxon>Phlebobranchia</taxon>
        <taxon>Ascidiidae</taxon>
        <taxon>Phallusia</taxon>
    </lineage>
</organism>
<dbReference type="PANTHER" id="PTHR20932">
    <property type="entry name" value="LYSM AND PUTATIVE PEPTIDOGLYCAN-BINDING DOMAIN-CONTAINING PROTEIN"/>
    <property type="match status" value="1"/>
</dbReference>
<feature type="domain" description="LysM" evidence="4">
    <location>
        <begin position="97"/>
        <end position="141"/>
    </location>
</feature>
<keyword evidence="3" id="KW-1133">Transmembrane helix</keyword>
<gene>
    <name evidence="5" type="primary">Lysmd3</name>
</gene>
<name>A0A6F9DKS1_9ASCI</name>
<feature type="region of interest" description="Disordered" evidence="2">
    <location>
        <begin position="1"/>
        <end position="24"/>
    </location>
</feature>
<dbReference type="PROSITE" id="PS51782">
    <property type="entry name" value="LYSM"/>
    <property type="match status" value="1"/>
</dbReference>
<proteinExistence type="evidence at transcript level"/>
<protein>
    <submittedName>
        <fullName evidence="5">LysM and putative peptidoglycan-binding domain-containing protein 3</fullName>
    </submittedName>
</protein>
<dbReference type="AlphaFoldDB" id="A0A6F9DKS1"/>
<sequence>MEVKRKTSNHNVNSNRKYDYSAPQNSDIFDQSSYNIMVRTPSSIINSKVRNGTSGVNGDTQEATELTKLRPRTSAANLQTYMSDTRRLPPPDDVVYLEREILPTDTLQSFALLYGCTLNDIKRANNLITEQDFYALRIIKIPVKRHGLLTEPSEEQKRRSFATTSLTGKTTTDDKVDDEPAKSTHLDSVYHSVNGDFDSGDSLENLNLLDNQPKNIATFKNIAVERNDTSKYLKKVDKEIRKTVRKNDELHSERNEVLEEVVSSLGSVGYRPLLPPGSHRHDDCDGSDWGLKWWVILICFVVVIIVFVLIMVEFYLNYSEMHSSNRTTPS</sequence>
<dbReference type="PANTHER" id="PTHR20932:SF13">
    <property type="entry name" value="LD36653P"/>
    <property type="match status" value="1"/>
</dbReference>
<evidence type="ECO:0000313" key="5">
    <source>
        <dbReference type="EMBL" id="CAB3263578.1"/>
    </source>
</evidence>
<dbReference type="EMBL" id="LR787716">
    <property type="protein sequence ID" value="CAB3263578.1"/>
    <property type="molecule type" value="mRNA"/>
</dbReference>
<dbReference type="Gene3D" id="3.10.350.10">
    <property type="entry name" value="LysM domain"/>
    <property type="match status" value="1"/>
</dbReference>
<evidence type="ECO:0000259" key="4">
    <source>
        <dbReference type="PROSITE" id="PS51782"/>
    </source>
</evidence>
<keyword evidence="1" id="KW-0175">Coiled coil</keyword>
<keyword evidence="3" id="KW-0812">Transmembrane</keyword>
<feature type="region of interest" description="Disordered" evidence="2">
    <location>
        <begin position="150"/>
        <end position="183"/>
    </location>
</feature>
<evidence type="ECO:0000256" key="1">
    <source>
        <dbReference type="SAM" id="Coils"/>
    </source>
</evidence>
<accession>A0A6F9DKS1</accession>
<keyword evidence="3" id="KW-0472">Membrane</keyword>